<reference evidence="5 6" key="1">
    <citation type="submission" date="2024-04" db="EMBL/GenBank/DDBJ databases">
        <title>Tritrichomonas musculus Genome.</title>
        <authorList>
            <person name="Alves-Ferreira E."/>
            <person name="Grigg M."/>
            <person name="Lorenzi H."/>
            <person name="Galac M."/>
        </authorList>
    </citation>
    <scope>NUCLEOTIDE SEQUENCE [LARGE SCALE GENOMIC DNA]</scope>
    <source>
        <strain evidence="5 6">EAF2021</strain>
    </source>
</reference>
<dbReference type="InterPro" id="IPR011990">
    <property type="entry name" value="TPR-like_helical_dom_sf"/>
</dbReference>
<evidence type="ECO:0000256" key="2">
    <source>
        <dbReference type="ARBA" id="ARBA00022803"/>
    </source>
</evidence>
<evidence type="ECO:0008006" key="7">
    <source>
        <dbReference type="Google" id="ProtNLM"/>
    </source>
</evidence>
<evidence type="ECO:0000313" key="5">
    <source>
        <dbReference type="EMBL" id="KAK8890006.1"/>
    </source>
</evidence>
<feature type="repeat" description="TPR" evidence="3">
    <location>
        <begin position="765"/>
        <end position="798"/>
    </location>
</feature>
<dbReference type="InterPro" id="IPR019734">
    <property type="entry name" value="TPR_rpt"/>
</dbReference>
<dbReference type="Proteomes" id="UP001470230">
    <property type="component" value="Unassembled WGS sequence"/>
</dbReference>
<dbReference type="Gene3D" id="1.25.40.10">
    <property type="entry name" value="Tetratricopeptide repeat domain"/>
    <property type="match status" value="2"/>
</dbReference>
<feature type="region of interest" description="Disordered" evidence="4">
    <location>
        <begin position="937"/>
        <end position="977"/>
    </location>
</feature>
<dbReference type="InterPro" id="IPR052628">
    <property type="entry name" value="CFAP70"/>
</dbReference>
<comment type="caution">
    <text evidence="5">The sequence shown here is derived from an EMBL/GenBank/DDBJ whole genome shotgun (WGS) entry which is preliminary data.</text>
</comment>
<evidence type="ECO:0000256" key="1">
    <source>
        <dbReference type="ARBA" id="ARBA00022737"/>
    </source>
</evidence>
<evidence type="ECO:0000313" key="6">
    <source>
        <dbReference type="Proteomes" id="UP001470230"/>
    </source>
</evidence>
<keyword evidence="1" id="KW-0677">Repeat</keyword>
<accession>A0ABR2KFW2</accession>
<dbReference type="SUPFAM" id="SSF48452">
    <property type="entry name" value="TPR-like"/>
    <property type="match status" value="1"/>
</dbReference>
<dbReference type="EMBL" id="JAPFFF010000005">
    <property type="protein sequence ID" value="KAK8890006.1"/>
    <property type="molecule type" value="Genomic_DNA"/>
</dbReference>
<feature type="compositionally biased region" description="Basic and acidic residues" evidence="4">
    <location>
        <begin position="510"/>
        <end position="521"/>
    </location>
</feature>
<evidence type="ECO:0000256" key="4">
    <source>
        <dbReference type="SAM" id="MobiDB-lite"/>
    </source>
</evidence>
<gene>
    <name evidence="5" type="ORF">M9Y10_034765</name>
</gene>
<dbReference type="PANTHER" id="PTHR44314:SF1">
    <property type="entry name" value="CILIA- AND FLAGELLA-ASSOCIATED PROTEIN 70"/>
    <property type="match status" value="1"/>
</dbReference>
<organism evidence="5 6">
    <name type="scientific">Tritrichomonas musculus</name>
    <dbReference type="NCBI Taxonomy" id="1915356"/>
    <lineage>
        <taxon>Eukaryota</taxon>
        <taxon>Metamonada</taxon>
        <taxon>Parabasalia</taxon>
        <taxon>Tritrichomonadida</taxon>
        <taxon>Tritrichomonadidae</taxon>
        <taxon>Tritrichomonas</taxon>
    </lineage>
</organism>
<name>A0ABR2KFW2_9EUKA</name>
<sequence>MTASATESKSDLPPAFPESKPIDLKVTVHSIEGFQFLTELGAHQLAVSILFPTHSTDSMSPLSPPAESVPFEFSETYSFQFYPTTTINALLANPLEFFLYICTPDMKKQTQVARFVFPFDQLFFNDSYTSAIEGKVLPDGQSVLSPEGLKMNIECAWSAPLFEPEEQKNSLIVTFNISSVNSPPLAMVNCSTQPNNPATHIFTYTLFTELPDGQVLVVEDGKFQSTAADGSDAFVNFNSTQKFFVNPEELEKWKEAAENDQCISFYLKPELSALLQPLGITPDMYSALFGIAEVPLSHFAKPGRSHLQLTVPLLRDLEYQERQPGTVLLSPTGFPPEPAPEASKKKAAGKKISPSARTPATTKGRTTSTPTSKKPRALSAKEKKMLAQLQTVMKFEDDADYFKQSTTQLKLEILLSRPIIPRPATPASTKTPEEIVKPLPKMHEQRLADATEEFCRQLEISIEKLQSSDMKGEAFTSLKHLIKESLKPSIVEIVRQVFLLKEDDEDNDEDSSKKSKKEKPPEITPSFISELRTFLLTNLNKTINTKFDLAFPHASPYPPEMDVQHITSRIIEQSYHKTDNLEYLYQRRCELDPLNATWPFEFALYYNDINSPKALEYFSNAISIDYNFTAAILGFCAQLAKSGNREDCVVLLNMLDNRKPNDPTVTVCLSILYQLIESSKSDEFLAKISQMSANLPKSPNLIAAASLLEVHDTFLSEIMLTREQLQCQQSKDLLILLAKFTQQNGEYSRAQEYLKECLEANQEDLALWKMLGEYQYSAGELDKALVSFEKLLALAEQPDPEICLRLALINIIHSNYEKAYDLLMYTVQNTEIALAWTCLGVCCLRMEQYDEAEASLSQANEMNKWDPTTWGYCAVLCGKCGRRIEGEQALILATKLKLRDFRLIGEIIDLYDEIAQGEETRICLNSLKGIEKDECHSSLEPDDAANHTVSSVENNNTEEEEQTEILVSDTEEEKIEN</sequence>
<proteinExistence type="predicted"/>
<dbReference type="PANTHER" id="PTHR44314">
    <property type="entry name" value="CILIA- AND FLAGELLA-ASSOCIATED PROTEIN 70"/>
    <property type="match status" value="1"/>
</dbReference>
<feature type="compositionally biased region" description="Low complexity" evidence="4">
    <location>
        <begin position="350"/>
        <end position="372"/>
    </location>
</feature>
<evidence type="ECO:0000256" key="3">
    <source>
        <dbReference type="PROSITE-ProRule" id="PRU00339"/>
    </source>
</evidence>
<keyword evidence="6" id="KW-1185">Reference proteome</keyword>
<dbReference type="SMART" id="SM00028">
    <property type="entry name" value="TPR"/>
    <property type="match status" value="3"/>
</dbReference>
<keyword evidence="2 3" id="KW-0802">TPR repeat</keyword>
<feature type="region of interest" description="Disordered" evidence="4">
    <location>
        <begin position="326"/>
        <end position="381"/>
    </location>
</feature>
<protein>
    <recommendedName>
        <fullName evidence="7">TPR Domain containing protein</fullName>
    </recommendedName>
</protein>
<feature type="compositionally biased region" description="Acidic residues" evidence="4">
    <location>
        <begin position="956"/>
        <end position="977"/>
    </location>
</feature>
<feature type="region of interest" description="Disordered" evidence="4">
    <location>
        <begin position="504"/>
        <end position="523"/>
    </location>
</feature>
<dbReference type="PROSITE" id="PS50005">
    <property type="entry name" value="TPR"/>
    <property type="match status" value="1"/>
</dbReference>